<dbReference type="InterPro" id="IPR000072">
    <property type="entry name" value="PDGF/VEGF_dom"/>
</dbReference>
<dbReference type="Ensembl" id="ENSLACT00000016201.1">
    <property type="protein sequence ID" value="ENSLACP00000016090.1"/>
    <property type="gene ID" value="ENSLACG00000014172.1"/>
</dbReference>
<evidence type="ECO:0000256" key="7">
    <source>
        <dbReference type="ARBA" id="ARBA00023030"/>
    </source>
</evidence>
<reference evidence="12" key="1">
    <citation type="submission" date="2011-08" db="EMBL/GenBank/DDBJ databases">
        <title>The draft genome of Latimeria chalumnae.</title>
        <authorList>
            <person name="Di Palma F."/>
            <person name="Alfoldi J."/>
            <person name="Johnson J."/>
            <person name="Berlin A."/>
            <person name="Gnerre S."/>
            <person name="Jaffe D."/>
            <person name="MacCallum I."/>
            <person name="Young S."/>
            <person name="Walker B.J."/>
            <person name="Lander E."/>
            <person name="Lindblad-Toh K."/>
        </authorList>
    </citation>
    <scope>NUCLEOTIDE SEQUENCE [LARGE SCALE GENOMIC DNA]</scope>
    <source>
        <strain evidence="12">Wild caught</strain>
    </source>
</reference>
<name>H3B2G9_LATCH</name>
<keyword evidence="4" id="KW-0165">Cleavage on pair of basic residues</keyword>
<dbReference type="GO" id="GO:0042056">
    <property type="term" value="F:chemoattractant activity"/>
    <property type="evidence" value="ECO:0007669"/>
    <property type="project" value="TreeGrafter"/>
</dbReference>
<dbReference type="Pfam" id="PF00341">
    <property type="entry name" value="PDGF"/>
    <property type="match status" value="1"/>
</dbReference>
<dbReference type="SMART" id="SM00141">
    <property type="entry name" value="PDGF"/>
    <property type="match status" value="1"/>
</dbReference>
<dbReference type="GO" id="GO:0038084">
    <property type="term" value="P:vascular endothelial growth factor signaling pathway"/>
    <property type="evidence" value="ECO:0007669"/>
    <property type="project" value="TreeGrafter"/>
</dbReference>
<dbReference type="Gene3D" id="2.10.90.10">
    <property type="entry name" value="Cystine-knot cytokines"/>
    <property type="match status" value="1"/>
</dbReference>
<dbReference type="GO" id="GO:0060754">
    <property type="term" value="P:positive regulation of mast cell chemotaxis"/>
    <property type="evidence" value="ECO:0007669"/>
    <property type="project" value="TreeGrafter"/>
</dbReference>
<dbReference type="InterPro" id="IPR023581">
    <property type="entry name" value="PD_growth_factor_CS"/>
</dbReference>
<sequence>MLADIDLELSRTSCAPREVCLEVLKEFPSTHIKYVPRCVSMHRCGGCCNNEADLCVNTNFSLITKKLLEYSILSQSSNLVSMSFVNHTDCQCVPKSLQNQMAPHPVVRRSTLTASSGCTEANVDCPGDLLWDPVVCQCVSHNDFTFYFPFKETGKFAGICGTHAVFDEDSCDCACTNRLTHSSCGPNRRLDTGSCTCVCSNVTGSDSCGAGRVWDEEGCGCVCRRTCPSGQRLSQAECRCECQETPTSCLLEGKRFDPQSCSCYSRPCRSSEGKCVSGIQSTHSLRTSKQQGRGPVRLN</sequence>
<dbReference type="AlphaFoldDB" id="H3B2G9"/>
<dbReference type="GO" id="GO:0045766">
    <property type="term" value="P:positive regulation of angiogenesis"/>
    <property type="evidence" value="ECO:0007669"/>
    <property type="project" value="TreeGrafter"/>
</dbReference>
<evidence type="ECO:0000256" key="9">
    <source>
        <dbReference type="RuleBase" id="RU003818"/>
    </source>
</evidence>
<dbReference type="Pfam" id="PF03128">
    <property type="entry name" value="CXCXC"/>
    <property type="match status" value="2"/>
</dbReference>
<keyword evidence="3" id="KW-0037">Angiogenesis</keyword>
<dbReference type="GO" id="GO:0001938">
    <property type="term" value="P:positive regulation of endothelial cell proliferation"/>
    <property type="evidence" value="ECO:0007669"/>
    <property type="project" value="TreeGrafter"/>
</dbReference>
<keyword evidence="6" id="KW-0677">Repeat</keyword>
<accession>H3B2G9</accession>
<reference evidence="11" key="3">
    <citation type="submission" date="2025-09" db="UniProtKB">
        <authorList>
            <consortium name="Ensembl"/>
        </authorList>
    </citation>
    <scope>IDENTIFICATION</scope>
</reference>
<dbReference type="GO" id="GO:0002040">
    <property type="term" value="P:sprouting angiogenesis"/>
    <property type="evidence" value="ECO:0007669"/>
    <property type="project" value="TreeGrafter"/>
</dbReference>
<dbReference type="PROSITE" id="PS00249">
    <property type="entry name" value="PDGF_1"/>
    <property type="match status" value="1"/>
</dbReference>
<dbReference type="GO" id="GO:0001666">
    <property type="term" value="P:response to hypoxia"/>
    <property type="evidence" value="ECO:0007669"/>
    <property type="project" value="TreeGrafter"/>
</dbReference>
<dbReference type="EMBL" id="AFYH01013067">
    <property type="status" value="NOT_ANNOTATED_CDS"/>
    <property type="molecule type" value="Genomic_DNA"/>
</dbReference>
<dbReference type="GeneTree" id="ENSGT00940000156167"/>
<evidence type="ECO:0000259" key="10">
    <source>
        <dbReference type="PROSITE" id="PS50278"/>
    </source>
</evidence>
<proteinExistence type="inferred from homology"/>
<dbReference type="PANTHER" id="PTHR12025:SF3">
    <property type="entry name" value="VASCULAR ENDOTHELIAL GROWTH FACTOR C"/>
    <property type="match status" value="1"/>
</dbReference>
<dbReference type="GO" id="GO:0005615">
    <property type="term" value="C:extracellular space"/>
    <property type="evidence" value="ECO:0007669"/>
    <property type="project" value="TreeGrafter"/>
</dbReference>
<dbReference type="HOGENOM" id="CLU_061712_1_0_1"/>
<evidence type="ECO:0000313" key="12">
    <source>
        <dbReference type="Proteomes" id="UP000008672"/>
    </source>
</evidence>
<keyword evidence="2" id="KW-0964">Secreted</keyword>
<dbReference type="GO" id="GO:0048010">
    <property type="term" value="P:vascular endothelial growth factor receptor signaling pathway"/>
    <property type="evidence" value="ECO:0007669"/>
    <property type="project" value="TreeGrafter"/>
</dbReference>
<protein>
    <recommendedName>
        <fullName evidence="10">Platelet-derived growth factor (PDGF) family profile domain-containing protein</fullName>
    </recommendedName>
</protein>
<keyword evidence="8" id="KW-1015">Disulfide bond</keyword>
<dbReference type="Proteomes" id="UP000008672">
    <property type="component" value="Unassembled WGS sequence"/>
</dbReference>
<dbReference type="InterPro" id="IPR029034">
    <property type="entry name" value="Cystine-knot_cytokine"/>
</dbReference>
<gene>
    <name evidence="11" type="primary">LOC102360711</name>
</gene>
<dbReference type="InterPro" id="IPR004153">
    <property type="entry name" value="CXCXC_repeat"/>
</dbReference>
<dbReference type="Bgee" id="ENSLACG00000014172">
    <property type="expression patterns" value="Expressed in pectoral fin"/>
</dbReference>
<dbReference type="eggNOG" id="ENOG502QVXE">
    <property type="taxonomic scope" value="Eukaryota"/>
</dbReference>
<keyword evidence="7 9" id="KW-0339">Growth factor</keyword>
<reference evidence="11" key="2">
    <citation type="submission" date="2025-08" db="UniProtKB">
        <authorList>
            <consortium name="Ensembl"/>
        </authorList>
    </citation>
    <scope>IDENTIFICATION</scope>
</reference>
<dbReference type="GO" id="GO:0043185">
    <property type="term" value="F:vascular endothelial growth factor receptor 3 binding"/>
    <property type="evidence" value="ECO:0007669"/>
    <property type="project" value="TreeGrafter"/>
</dbReference>
<evidence type="ECO:0000256" key="8">
    <source>
        <dbReference type="ARBA" id="ARBA00023157"/>
    </source>
</evidence>
<feature type="domain" description="Platelet-derived growth factor (PDGF) family profile" evidence="10">
    <location>
        <begin position="1"/>
        <end position="97"/>
    </location>
</feature>
<evidence type="ECO:0000256" key="3">
    <source>
        <dbReference type="ARBA" id="ARBA00022657"/>
    </source>
</evidence>
<organism evidence="11 12">
    <name type="scientific">Latimeria chalumnae</name>
    <name type="common">Coelacanth</name>
    <dbReference type="NCBI Taxonomy" id="7897"/>
    <lineage>
        <taxon>Eukaryota</taxon>
        <taxon>Metazoa</taxon>
        <taxon>Chordata</taxon>
        <taxon>Craniata</taxon>
        <taxon>Vertebrata</taxon>
        <taxon>Euteleostomi</taxon>
        <taxon>Coelacanthiformes</taxon>
        <taxon>Coelacanthidae</taxon>
        <taxon>Latimeria</taxon>
    </lineage>
</organism>
<evidence type="ECO:0000256" key="1">
    <source>
        <dbReference type="ARBA" id="ARBA00004613"/>
    </source>
</evidence>
<dbReference type="GO" id="GO:0050930">
    <property type="term" value="P:induction of positive chemotaxis"/>
    <property type="evidence" value="ECO:0007669"/>
    <property type="project" value="TreeGrafter"/>
</dbReference>
<dbReference type="PROSITE" id="PS50278">
    <property type="entry name" value="PDGF_2"/>
    <property type="match status" value="1"/>
</dbReference>
<evidence type="ECO:0000256" key="4">
    <source>
        <dbReference type="ARBA" id="ARBA00022685"/>
    </source>
</evidence>
<dbReference type="InParanoid" id="H3B2G9"/>
<dbReference type="SUPFAM" id="SSF57501">
    <property type="entry name" value="Cystine-knot cytokines"/>
    <property type="match status" value="1"/>
</dbReference>
<dbReference type="GO" id="GO:0016020">
    <property type="term" value="C:membrane"/>
    <property type="evidence" value="ECO:0007669"/>
    <property type="project" value="InterPro"/>
</dbReference>
<comment type="subcellular location">
    <subcellularLocation>
        <location evidence="1">Secreted</location>
    </subcellularLocation>
</comment>
<evidence type="ECO:0000313" key="11">
    <source>
        <dbReference type="Ensembl" id="ENSLACP00000016090.1"/>
    </source>
</evidence>
<dbReference type="InterPro" id="IPR050507">
    <property type="entry name" value="PDGF/VEGF_growth_factor"/>
</dbReference>
<dbReference type="STRING" id="7897.ENSLACP00000016090"/>
<evidence type="ECO:0000256" key="2">
    <source>
        <dbReference type="ARBA" id="ARBA00022525"/>
    </source>
</evidence>
<dbReference type="PANTHER" id="PTHR12025">
    <property type="entry name" value="VASCULAR ENDOTHELIAL GROWTH FACTOR"/>
    <property type="match status" value="1"/>
</dbReference>
<keyword evidence="12" id="KW-1185">Reference proteome</keyword>
<keyword evidence="5" id="KW-0732">Signal</keyword>
<dbReference type="OMA" id="ESTCECV"/>
<evidence type="ECO:0000256" key="6">
    <source>
        <dbReference type="ARBA" id="ARBA00022737"/>
    </source>
</evidence>
<dbReference type="GO" id="GO:0008083">
    <property type="term" value="F:growth factor activity"/>
    <property type="evidence" value="ECO:0007669"/>
    <property type="project" value="UniProtKB-KW"/>
</dbReference>
<comment type="similarity">
    <text evidence="9">Belongs to the PDGF/VEGF growth factor family.</text>
</comment>
<evidence type="ECO:0000256" key="5">
    <source>
        <dbReference type="ARBA" id="ARBA00022729"/>
    </source>
</evidence>